<evidence type="ECO:0000313" key="2">
    <source>
        <dbReference type="Proteomes" id="UP000321820"/>
    </source>
</evidence>
<name>A0A5B9E4U4_9BACT</name>
<proteinExistence type="predicted"/>
<protein>
    <submittedName>
        <fullName evidence="1">Uncharacterized protein</fullName>
    </submittedName>
</protein>
<dbReference type="Proteomes" id="UP000321820">
    <property type="component" value="Chromosome"/>
</dbReference>
<evidence type="ECO:0000313" key="1">
    <source>
        <dbReference type="EMBL" id="QEE26809.1"/>
    </source>
</evidence>
<dbReference type="KEGG" id="talb:FTW19_01590"/>
<sequence length="74" mass="8031">MTLKRVQNAIQFLASLRSGSITGAHDPAQVMAFDEDALVGYAASCGYEVDAASIAEAFRARMLVREAERRKAVK</sequence>
<organism evidence="1 2">
    <name type="scientific">Terriglobus albidus</name>
    <dbReference type="NCBI Taxonomy" id="1592106"/>
    <lineage>
        <taxon>Bacteria</taxon>
        <taxon>Pseudomonadati</taxon>
        <taxon>Acidobacteriota</taxon>
        <taxon>Terriglobia</taxon>
        <taxon>Terriglobales</taxon>
        <taxon>Acidobacteriaceae</taxon>
        <taxon>Terriglobus</taxon>
    </lineage>
</organism>
<gene>
    <name evidence="1" type="ORF">FTW19_01590</name>
</gene>
<accession>A0A5B9E4U4</accession>
<keyword evidence="2" id="KW-1185">Reference proteome</keyword>
<dbReference type="AlphaFoldDB" id="A0A5B9E4U4"/>
<reference evidence="1 2" key="1">
    <citation type="submission" date="2019-08" db="EMBL/GenBank/DDBJ databases">
        <title>Complete genome sequence of Terriglobus albidus strain ORNL.</title>
        <authorList>
            <person name="Podar M."/>
        </authorList>
    </citation>
    <scope>NUCLEOTIDE SEQUENCE [LARGE SCALE GENOMIC DNA]</scope>
    <source>
        <strain evidence="1 2">ORNL</strain>
    </source>
</reference>
<dbReference type="RefSeq" id="WP_147645948.1">
    <property type="nucleotide sequence ID" value="NZ_CP042806.1"/>
</dbReference>
<dbReference type="EMBL" id="CP042806">
    <property type="protein sequence ID" value="QEE26809.1"/>
    <property type="molecule type" value="Genomic_DNA"/>
</dbReference>